<sequence length="231" mass="24516">MLVLQAGALNAVGFTALGIYTSHMSGMVADIAQHTMLAEFASLLTGVLAVGAFIAGTMASTILFTWAKRRRLASRYANVLAVEGLLVLAVGFLAGDLDHVRADLILVPALCFAMGLQNALITKIRDFPVRTTHVTGMITDLGVEIGKWIYGGIPRGASSVRMDPHKAKVLAVLVLLFMVGGSLGIVGFWLFDFRALMVGSLLILLLSAPTSIRDMARAGLRPRRRPGGTAA</sequence>
<comment type="caution">
    <text evidence="2">The sequence shown here is derived from an EMBL/GenBank/DDBJ whole genome shotgun (WGS) entry which is preliminary data.</text>
</comment>
<feature type="transmembrane region" description="Helical" evidence="1">
    <location>
        <begin position="169"/>
        <end position="191"/>
    </location>
</feature>
<keyword evidence="1" id="KW-0472">Membrane</keyword>
<evidence type="ECO:0000313" key="2">
    <source>
        <dbReference type="EMBL" id="MUN55426.1"/>
    </source>
</evidence>
<dbReference type="RefSeq" id="WP_129316398.1">
    <property type="nucleotide sequence ID" value="NZ_NOIQ01000027.1"/>
</dbReference>
<evidence type="ECO:0000313" key="3">
    <source>
        <dbReference type="Proteomes" id="UP000462152"/>
    </source>
</evidence>
<gene>
    <name evidence="2" type="ORF">GMA10_09435</name>
</gene>
<dbReference type="Pfam" id="PF06912">
    <property type="entry name" value="DUF1275"/>
    <property type="match status" value="1"/>
</dbReference>
<reference evidence="2 3" key="1">
    <citation type="submission" date="2019-12" db="EMBL/GenBank/DDBJ databases">
        <authorList>
            <person name="Li J."/>
            <person name="Shi Y."/>
            <person name="Xu G."/>
            <person name="Xiao D."/>
            <person name="Ran X."/>
        </authorList>
    </citation>
    <scope>NUCLEOTIDE SEQUENCE [LARGE SCALE GENOMIC DNA]</scope>
    <source>
        <strain evidence="2 3">JCM 15915</strain>
    </source>
</reference>
<dbReference type="OrthoDB" id="4568693at2"/>
<dbReference type="PANTHER" id="PTHR37314:SF4">
    <property type="entry name" value="UPF0700 TRANSMEMBRANE PROTEIN YOAK"/>
    <property type="match status" value="1"/>
</dbReference>
<feature type="transmembrane region" description="Helical" evidence="1">
    <location>
        <begin position="76"/>
        <end position="94"/>
    </location>
</feature>
<feature type="transmembrane region" description="Helical" evidence="1">
    <location>
        <begin position="100"/>
        <end position="121"/>
    </location>
</feature>
<dbReference type="AlphaFoldDB" id="A0A7K1LJQ2"/>
<proteinExistence type="predicted"/>
<feature type="transmembrane region" description="Helical" evidence="1">
    <location>
        <begin position="42"/>
        <end position="64"/>
    </location>
</feature>
<organism evidence="2 3">
    <name type="scientific">Rothia koreensis</name>
    <dbReference type="NCBI Taxonomy" id="592378"/>
    <lineage>
        <taxon>Bacteria</taxon>
        <taxon>Bacillati</taxon>
        <taxon>Actinomycetota</taxon>
        <taxon>Actinomycetes</taxon>
        <taxon>Micrococcales</taxon>
        <taxon>Micrococcaceae</taxon>
        <taxon>Rothia</taxon>
    </lineage>
</organism>
<evidence type="ECO:0000256" key="1">
    <source>
        <dbReference type="SAM" id="Phobius"/>
    </source>
</evidence>
<dbReference type="InterPro" id="IPR010699">
    <property type="entry name" value="DUF1275"/>
</dbReference>
<dbReference type="PANTHER" id="PTHR37314">
    <property type="entry name" value="SLR0142 PROTEIN"/>
    <property type="match status" value="1"/>
</dbReference>
<keyword evidence="3" id="KW-1185">Reference proteome</keyword>
<keyword evidence="1" id="KW-1133">Transmembrane helix</keyword>
<dbReference type="Proteomes" id="UP000462152">
    <property type="component" value="Unassembled WGS sequence"/>
</dbReference>
<dbReference type="EMBL" id="WOGT01000005">
    <property type="protein sequence ID" value="MUN55426.1"/>
    <property type="molecule type" value="Genomic_DNA"/>
</dbReference>
<protein>
    <submittedName>
        <fullName evidence="2">DUF1275 domain-containing protein</fullName>
    </submittedName>
</protein>
<name>A0A7K1LJQ2_9MICC</name>
<feature type="transmembrane region" description="Helical" evidence="1">
    <location>
        <begin position="197"/>
        <end position="216"/>
    </location>
</feature>
<keyword evidence="1" id="KW-0812">Transmembrane</keyword>
<accession>A0A7K1LJQ2</accession>